<keyword evidence="5" id="KW-0804">Transcription</keyword>
<evidence type="ECO:0000313" key="7">
    <source>
        <dbReference type="EMBL" id="AFU98908.1"/>
    </source>
</evidence>
<dbReference type="Pfam" id="PF22381">
    <property type="entry name" value="Staph_reg_Sar_Rot"/>
    <property type="match status" value="1"/>
</dbReference>
<dbReference type="InterPro" id="IPR000835">
    <property type="entry name" value="HTH_MarR-typ"/>
</dbReference>
<accession>K4KLG8</accession>
<evidence type="ECO:0000256" key="3">
    <source>
        <dbReference type="ARBA" id="ARBA00023015"/>
    </source>
</evidence>
<dbReference type="GO" id="GO:0006950">
    <property type="term" value="P:response to stress"/>
    <property type="evidence" value="ECO:0007669"/>
    <property type="project" value="TreeGrafter"/>
</dbReference>
<dbReference type="InterPro" id="IPR036388">
    <property type="entry name" value="WH-like_DNA-bd_sf"/>
</dbReference>
<dbReference type="InterPro" id="IPR036390">
    <property type="entry name" value="WH_DNA-bd_sf"/>
</dbReference>
<dbReference type="PANTHER" id="PTHR33164:SF5">
    <property type="entry name" value="ORGANIC HYDROPEROXIDE RESISTANCE TRANSCRIPTIONAL REGULATOR"/>
    <property type="match status" value="1"/>
</dbReference>
<proteinExistence type="predicted"/>
<evidence type="ECO:0000259" key="6">
    <source>
        <dbReference type="PROSITE" id="PS50995"/>
    </source>
</evidence>
<evidence type="ECO:0000256" key="2">
    <source>
        <dbReference type="ARBA" id="ARBA00022490"/>
    </source>
</evidence>
<evidence type="ECO:0000256" key="5">
    <source>
        <dbReference type="ARBA" id="ARBA00023163"/>
    </source>
</evidence>
<dbReference type="PROSITE" id="PS50995">
    <property type="entry name" value="HTH_MARR_2"/>
    <property type="match status" value="1"/>
</dbReference>
<gene>
    <name evidence="7" type="ordered locus">M5M_08595</name>
</gene>
<evidence type="ECO:0000256" key="1">
    <source>
        <dbReference type="ARBA" id="ARBA00004496"/>
    </source>
</evidence>
<dbReference type="InterPro" id="IPR039422">
    <property type="entry name" value="MarR/SlyA-like"/>
</dbReference>
<protein>
    <submittedName>
        <fullName evidence="7">MarR family transcriptional regulator</fullName>
    </submittedName>
</protein>
<dbReference type="EMBL" id="CP003746">
    <property type="protein sequence ID" value="AFU98908.1"/>
    <property type="molecule type" value="Genomic_DNA"/>
</dbReference>
<dbReference type="Gene3D" id="1.10.10.10">
    <property type="entry name" value="Winged helix-like DNA-binding domain superfamily/Winged helix DNA-binding domain"/>
    <property type="match status" value="1"/>
</dbReference>
<dbReference type="InterPro" id="IPR055166">
    <property type="entry name" value="Transc_reg_Sar_Rot_HTH"/>
</dbReference>
<dbReference type="KEGG" id="saga:M5M_08595"/>
<dbReference type="SUPFAM" id="SSF46785">
    <property type="entry name" value="Winged helix' DNA-binding domain"/>
    <property type="match status" value="1"/>
</dbReference>
<reference evidence="7 8" key="1">
    <citation type="journal article" date="2013" name="Genome Announc.">
        <title>Complete genome sequence of Simiduia agarivorans SA1(T), a marine bacterium able to degrade a variety of polysaccharides.</title>
        <authorList>
            <person name="Lin S.Y."/>
            <person name="Shieh W.Y."/>
            <person name="Chen J.S."/>
            <person name="Tang S.L."/>
        </authorList>
    </citation>
    <scope>NUCLEOTIDE SEQUENCE [LARGE SCALE GENOMIC DNA]</scope>
    <source>
        <strain evidence="8">DSM 21679 / JCM 13881 / BCRC 17597 / SA1</strain>
    </source>
</reference>
<dbReference type="GO" id="GO:0005737">
    <property type="term" value="C:cytoplasm"/>
    <property type="evidence" value="ECO:0007669"/>
    <property type="project" value="UniProtKB-SubCell"/>
</dbReference>
<comment type="subcellular location">
    <subcellularLocation>
        <location evidence="1">Cytoplasm</location>
    </subcellularLocation>
</comment>
<dbReference type="HOGENOM" id="CLU_083287_3_0_6"/>
<dbReference type="GO" id="GO:0003677">
    <property type="term" value="F:DNA binding"/>
    <property type="evidence" value="ECO:0007669"/>
    <property type="project" value="UniProtKB-KW"/>
</dbReference>
<sequence length="149" mass="16695">MALSTQDALLVQLDQQLCFKLYAASRLMIKAYKPMLDALDITYPQYLVLMVLWEADKPVTVGELGERLLLDSGTLTPLLKRMADNELVQRTRGQEDERQVWIGLTERARAIQTEAVGWVKGAVGQLQTPALDPAMLREQLADLITLLQG</sequence>
<dbReference type="PANTHER" id="PTHR33164">
    <property type="entry name" value="TRANSCRIPTIONAL REGULATOR, MARR FAMILY"/>
    <property type="match status" value="1"/>
</dbReference>
<dbReference type="SMART" id="SM00347">
    <property type="entry name" value="HTH_MARR"/>
    <property type="match status" value="1"/>
</dbReference>
<evidence type="ECO:0000256" key="4">
    <source>
        <dbReference type="ARBA" id="ARBA00023125"/>
    </source>
</evidence>
<dbReference type="Proteomes" id="UP000000466">
    <property type="component" value="Chromosome"/>
</dbReference>
<evidence type="ECO:0000313" key="8">
    <source>
        <dbReference type="Proteomes" id="UP000000466"/>
    </source>
</evidence>
<dbReference type="FunFam" id="1.10.10.10:FF:000163">
    <property type="entry name" value="MarR family transcriptional regulator"/>
    <property type="match status" value="1"/>
</dbReference>
<keyword evidence="8" id="KW-1185">Reference proteome</keyword>
<keyword evidence="4" id="KW-0238">DNA-binding</keyword>
<keyword evidence="2" id="KW-0963">Cytoplasm</keyword>
<dbReference type="eggNOG" id="COG1846">
    <property type="taxonomic scope" value="Bacteria"/>
</dbReference>
<dbReference type="GO" id="GO:0003700">
    <property type="term" value="F:DNA-binding transcription factor activity"/>
    <property type="evidence" value="ECO:0007669"/>
    <property type="project" value="InterPro"/>
</dbReference>
<organism evidence="7 8">
    <name type="scientific">Simiduia agarivorans (strain DSM 21679 / JCM 13881 / BCRC 17597 / SA1)</name>
    <dbReference type="NCBI Taxonomy" id="1117647"/>
    <lineage>
        <taxon>Bacteria</taxon>
        <taxon>Pseudomonadati</taxon>
        <taxon>Pseudomonadota</taxon>
        <taxon>Gammaproteobacteria</taxon>
        <taxon>Cellvibrionales</taxon>
        <taxon>Cellvibrionaceae</taxon>
        <taxon>Simiduia</taxon>
    </lineage>
</organism>
<dbReference type="AlphaFoldDB" id="K4KLG8"/>
<dbReference type="STRING" id="1117647.M5M_08595"/>
<dbReference type="OrthoDB" id="9806864at2"/>
<feature type="domain" description="HTH marR-type" evidence="6">
    <location>
        <begin position="14"/>
        <end position="149"/>
    </location>
</feature>
<keyword evidence="3" id="KW-0805">Transcription regulation</keyword>
<dbReference type="RefSeq" id="WP_015047073.1">
    <property type="nucleotide sequence ID" value="NC_018868.3"/>
</dbReference>
<name>K4KLG8_SIMAS</name>